<dbReference type="GO" id="GO:0016787">
    <property type="term" value="F:hydrolase activity"/>
    <property type="evidence" value="ECO:0007669"/>
    <property type="project" value="InterPro"/>
</dbReference>
<dbReference type="EMBL" id="BMGK01000005">
    <property type="protein sequence ID" value="GGD91420.1"/>
    <property type="molecule type" value="Genomic_DNA"/>
</dbReference>
<gene>
    <name evidence="2" type="ORF">GCM10011312_14020</name>
</gene>
<dbReference type="GO" id="GO:0030288">
    <property type="term" value="C:outer membrane-bounded periplasmic space"/>
    <property type="evidence" value="ECO:0007669"/>
    <property type="project" value="TreeGrafter"/>
</dbReference>
<dbReference type="AlphaFoldDB" id="A0A8J2VA21"/>
<dbReference type="RefSeq" id="WP_188440967.1">
    <property type="nucleotide sequence ID" value="NZ_BMGK01000005.1"/>
</dbReference>
<reference evidence="2" key="1">
    <citation type="journal article" date="2014" name="Int. J. Syst. Evol. Microbiol.">
        <title>Complete genome sequence of Corynebacterium casei LMG S-19264T (=DSM 44701T), isolated from a smear-ripened cheese.</title>
        <authorList>
            <consortium name="US DOE Joint Genome Institute (JGI-PGF)"/>
            <person name="Walter F."/>
            <person name="Albersmeier A."/>
            <person name="Kalinowski J."/>
            <person name="Ruckert C."/>
        </authorList>
    </citation>
    <scope>NUCLEOTIDE SEQUENCE</scope>
    <source>
        <strain evidence="2">CGMCC 1.12924</strain>
    </source>
</reference>
<evidence type="ECO:0000313" key="2">
    <source>
        <dbReference type="EMBL" id="GGD91420.1"/>
    </source>
</evidence>
<dbReference type="PANTHER" id="PTHR11575:SF24">
    <property type="entry name" value="5'-NUCLEOTIDASE"/>
    <property type="match status" value="1"/>
</dbReference>
<sequence length="251" mass="28778">MKNLFKFIFLLSIVSACQQKEFTLTKIEGRQIEVNDSISSNTSYDSILKPFRTHVENQLSEHLAYNVRNMKRTDGGLNSSIGNMMADAVMELANPVFNARTNENIDFVLLNFGGIRATMGQGAVTRRTAFEIMPFENEIVVLELSPKNIKEMLEYLKSEMIAHPVSGIEIQLNKSNEISEVKVQEQPLDTTKTYFVATSDYLKNGGDRMYFFEEALSEISLDYKIRNLFIDYFIKKDTINYTPDNRFIKSN</sequence>
<dbReference type="GO" id="GO:0009166">
    <property type="term" value="P:nucleotide catabolic process"/>
    <property type="evidence" value="ECO:0007669"/>
    <property type="project" value="InterPro"/>
</dbReference>
<dbReference type="InterPro" id="IPR036907">
    <property type="entry name" value="5'-Nucleotdase_C_sf"/>
</dbReference>
<dbReference type="InterPro" id="IPR006179">
    <property type="entry name" value="5_nucleotidase/apyrase"/>
</dbReference>
<dbReference type="PRINTS" id="PR01607">
    <property type="entry name" value="APYRASEFAMLY"/>
</dbReference>
<reference evidence="2" key="2">
    <citation type="submission" date="2020-09" db="EMBL/GenBank/DDBJ databases">
        <authorList>
            <person name="Sun Q."/>
            <person name="Zhou Y."/>
        </authorList>
    </citation>
    <scope>NUCLEOTIDE SEQUENCE</scope>
    <source>
        <strain evidence="2">CGMCC 1.12924</strain>
    </source>
</reference>
<proteinExistence type="predicted"/>
<organism evidence="2 3">
    <name type="scientific">Planktosalinus lacus</name>
    <dbReference type="NCBI Taxonomy" id="1526573"/>
    <lineage>
        <taxon>Bacteria</taxon>
        <taxon>Pseudomonadati</taxon>
        <taxon>Bacteroidota</taxon>
        <taxon>Flavobacteriia</taxon>
        <taxon>Flavobacteriales</taxon>
        <taxon>Flavobacteriaceae</taxon>
        <taxon>Planktosalinus</taxon>
    </lineage>
</organism>
<dbReference type="PANTHER" id="PTHR11575">
    <property type="entry name" value="5'-NUCLEOTIDASE-RELATED"/>
    <property type="match status" value="1"/>
</dbReference>
<dbReference type="InterPro" id="IPR008334">
    <property type="entry name" value="5'-Nucleotdase_C"/>
</dbReference>
<name>A0A8J2VA21_9FLAO</name>
<dbReference type="SUPFAM" id="SSF55816">
    <property type="entry name" value="5'-nucleotidase (syn. UDP-sugar hydrolase), C-terminal domain"/>
    <property type="match status" value="1"/>
</dbReference>
<feature type="domain" description="5'-Nucleotidase C-terminal" evidence="1">
    <location>
        <begin position="71"/>
        <end position="212"/>
    </location>
</feature>
<evidence type="ECO:0000259" key="1">
    <source>
        <dbReference type="Pfam" id="PF02872"/>
    </source>
</evidence>
<evidence type="ECO:0000313" key="3">
    <source>
        <dbReference type="Proteomes" id="UP000652231"/>
    </source>
</evidence>
<dbReference type="PROSITE" id="PS51257">
    <property type="entry name" value="PROKAR_LIPOPROTEIN"/>
    <property type="match status" value="1"/>
</dbReference>
<dbReference type="Gene3D" id="3.90.780.10">
    <property type="entry name" value="5'-Nucleotidase, C-terminal domain"/>
    <property type="match status" value="1"/>
</dbReference>
<accession>A0A8J2VA21</accession>
<protein>
    <recommendedName>
        <fullName evidence="1">5'-Nucleotidase C-terminal domain-containing protein</fullName>
    </recommendedName>
</protein>
<dbReference type="Pfam" id="PF02872">
    <property type="entry name" value="5_nucleotid_C"/>
    <property type="match status" value="1"/>
</dbReference>
<comment type="caution">
    <text evidence="2">The sequence shown here is derived from an EMBL/GenBank/DDBJ whole genome shotgun (WGS) entry which is preliminary data.</text>
</comment>
<keyword evidence="3" id="KW-1185">Reference proteome</keyword>
<dbReference type="Proteomes" id="UP000652231">
    <property type="component" value="Unassembled WGS sequence"/>
</dbReference>